<keyword evidence="2" id="KW-1185">Reference proteome</keyword>
<dbReference type="WBParaSite" id="HPBE_0000741301-mRNA-1">
    <property type="protein sequence ID" value="HPBE_0000741301-mRNA-1"/>
    <property type="gene ID" value="HPBE_0000741301"/>
</dbReference>
<evidence type="ECO:0000313" key="1">
    <source>
        <dbReference type="EMBL" id="VDO72175.1"/>
    </source>
</evidence>
<reference evidence="1 2" key="1">
    <citation type="submission" date="2018-11" db="EMBL/GenBank/DDBJ databases">
        <authorList>
            <consortium name="Pathogen Informatics"/>
        </authorList>
    </citation>
    <scope>NUCLEOTIDE SEQUENCE [LARGE SCALE GENOMIC DNA]</scope>
</reference>
<dbReference type="OrthoDB" id="438939at2759"/>
<accession>A0A3P8BH47</accession>
<reference evidence="3" key="2">
    <citation type="submission" date="2019-09" db="UniProtKB">
        <authorList>
            <consortium name="WormBaseParasite"/>
        </authorList>
    </citation>
    <scope>IDENTIFICATION</scope>
</reference>
<evidence type="ECO:0000313" key="2">
    <source>
        <dbReference type="Proteomes" id="UP000050761"/>
    </source>
</evidence>
<protein>
    <submittedName>
        <fullName evidence="1 3">Uncharacterized protein</fullName>
    </submittedName>
</protein>
<evidence type="ECO:0000313" key="3">
    <source>
        <dbReference type="WBParaSite" id="HPBE_0000741301-mRNA-1"/>
    </source>
</evidence>
<gene>
    <name evidence="1" type="ORF">HPBE_LOCUS7414</name>
</gene>
<dbReference type="Proteomes" id="UP000050761">
    <property type="component" value="Unassembled WGS sequence"/>
</dbReference>
<accession>A0A183FK03</accession>
<sequence length="41" mass="4877">MLREFRKYCGNVDNKLYEFYTFMPQTINTAPSANFPQVDLL</sequence>
<dbReference type="EMBL" id="UZAH01025882">
    <property type="protein sequence ID" value="VDO72175.1"/>
    <property type="molecule type" value="Genomic_DNA"/>
</dbReference>
<name>A0A183FK03_HELPZ</name>
<dbReference type="AlphaFoldDB" id="A0A183FK03"/>
<organism evidence="2 3">
    <name type="scientific">Heligmosomoides polygyrus</name>
    <name type="common">Parasitic roundworm</name>
    <dbReference type="NCBI Taxonomy" id="6339"/>
    <lineage>
        <taxon>Eukaryota</taxon>
        <taxon>Metazoa</taxon>
        <taxon>Ecdysozoa</taxon>
        <taxon>Nematoda</taxon>
        <taxon>Chromadorea</taxon>
        <taxon>Rhabditida</taxon>
        <taxon>Rhabditina</taxon>
        <taxon>Rhabditomorpha</taxon>
        <taxon>Strongyloidea</taxon>
        <taxon>Heligmosomidae</taxon>
        <taxon>Heligmosomoides</taxon>
    </lineage>
</organism>
<proteinExistence type="predicted"/>